<name>A0A0R3PZ01_ANGCS</name>
<feature type="compositionally biased region" description="Basic and acidic residues" evidence="1">
    <location>
        <begin position="27"/>
        <end position="50"/>
    </location>
</feature>
<dbReference type="EMBL" id="UYYA01004769">
    <property type="protein sequence ID" value="VDM63299.1"/>
    <property type="molecule type" value="Genomic_DNA"/>
</dbReference>
<dbReference type="WBParaSite" id="ACOC_0001171301-mRNA-1">
    <property type="protein sequence ID" value="ACOC_0001171301-mRNA-1"/>
    <property type="gene ID" value="ACOC_0001171301"/>
</dbReference>
<evidence type="ECO:0000313" key="2">
    <source>
        <dbReference type="EMBL" id="VDM63299.1"/>
    </source>
</evidence>
<gene>
    <name evidence="2" type="ORF">ACOC_LOCUS11714</name>
</gene>
<evidence type="ECO:0000256" key="1">
    <source>
        <dbReference type="SAM" id="MobiDB-lite"/>
    </source>
</evidence>
<sequence>MQQPGPRSPETRLQGPPGLPGKMGDQGQKDHWDYQDHEGRQSDQDQKGHQGNEGSGVWVLNDGAGWEQLEHSKKRTALQKPHIMKFVCIVGCLDGGLRAGRHPEQF</sequence>
<feature type="region of interest" description="Disordered" evidence="1">
    <location>
        <begin position="1"/>
        <end position="59"/>
    </location>
</feature>
<dbReference type="AlphaFoldDB" id="A0A0R3PZ01"/>
<accession>A0A0R3PZ01</accession>
<dbReference type="Proteomes" id="UP000267027">
    <property type="component" value="Unassembled WGS sequence"/>
</dbReference>
<reference evidence="4" key="1">
    <citation type="submission" date="2017-02" db="UniProtKB">
        <authorList>
            <consortium name="WormBaseParasite"/>
        </authorList>
    </citation>
    <scope>IDENTIFICATION</scope>
</reference>
<evidence type="ECO:0000313" key="4">
    <source>
        <dbReference type="WBParaSite" id="ACOC_0001171301-mRNA-1"/>
    </source>
</evidence>
<organism evidence="4">
    <name type="scientific">Angiostrongylus costaricensis</name>
    <name type="common">Nematode worm</name>
    <dbReference type="NCBI Taxonomy" id="334426"/>
    <lineage>
        <taxon>Eukaryota</taxon>
        <taxon>Metazoa</taxon>
        <taxon>Ecdysozoa</taxon>
        <taxon>Nematoda</taxon>
        <taxon>Chromadorea</taxon>
        <taxon>Rhabditida</taxon>
        <taxon>Rhabditina</taxon>
        <taxon>Rhabditomorpha</taxon>
        <taxon>Strongyloidea</taxon>
        <taxon>Metastrongylidae</taxon>
        <taxon>Angiostrongylus</taxon>
    </lineage>
</organism>
<keyword evidence="3" id="KW-1185">Reference proteome</keyword>
<proteinExistence type="predicted"/>
<reference evidence="2 3" key="2">
    <citation type="submission" date="2018-11" db="EMBL/GenBank/DDBJ databases">
        <authorList>
            <consortium name="Pathogen Informatics"/>
        </authorList>
    </citation>
    <scope>NUCLEOTIDE SEQUENCE [LARGE SCALE GENOMIC DNA]</scope>
    <source>
        <strain evidence="2 3">Costa Rica</strain>
    </source>
</reference>
<protein>
    <submittedName>
        <fullName evidence="4">Collagen alpha-1(I) chain-like</fullName>
    </submittedName>
</protein>
<evidence type="ECO:0000313" key="3">
    <source>
        <dbReference type="Proteomes" id="UP000267027"/>
    </source>
</evidence>